<keyword evidence="3" id="KW-1185">Reference proteome</keyword>
<accession>A0ABN3M209</accession>
<dbReference type="Proteomes" id="UP001501358">
    <property type="component" value="Unassembled WGS sequence"/>
</dbReference>
<feature type="domain" description="N-acetyltransferase" evidence="1">
    <location>
        <begin position="115"/>
        <end position="258"/>
    </location>
</feature>
<gene>
    <name evidence="2" type="ORF">GCM10010406_33040</name>
</gene>
<proteinExistence type="predicted"/>
<protein>
    <recommendedName>
        <fullName evidence="1">N-acetyltransferase domain-containing protein</fullName>
    </recommendedName>
</protein>
<dbReference type="RefSeq" id="WP_344383943.1">
    <property type="nucleotide sequence ID" value="NZ_BAAATA010000018.1"/>
</dbReference>
<sequence>MREIHDHEELLALCGGDLRCAWAAQGLRPHSTGRSRAWTGAGGRAVVVAAPQLSVHDRLVVHGPADAVAPLVRAVLAEAGPTYRLLGDRALVHALVDMLPELALAADLGWMEDTGPLPAGTPAGKAEWLPGSAEPEVARLVEAGFPASYAKPGVPGVRTWAGVREPDGRLAAVATLAWSAPAAALISGVATRPDARGRGHARDVCTFVLSEALSRHGRAALLVDDSNTAALRLYRSLGMRYRPLAAAYLLPPDSAPPR</sequence>
<organism evidence="2 3">
    <name type="scientific">Streptomyces thermolineatus</name>
    <dbReference type="NCBI Taxonomy" id="44033"/>
    <lineage>
        <taxon>Bacteria</taxon>
        <taxon>Bacillati</taxon>
        <taxon>Actinomycetota</taxon>
        <taxon>Actinomycetes</taxon>
        <taxon>Kitasatosporales</taxon>
        <taxon>Streptomycetaceae</taxon>
        <taxon>Streptomyces</taxon>
    </lineage>
</organism>
<dbReference type="PROSITE" id="PS51186">
    <property type="entry name" value="GNAT"/>
    <property type="match status" value="1"/>
</dbReference>
<name>A0ABN3M209_9ACTN</name>
<evidence type="ECO:0000313" key="2">
    <source>
        <dbReference type="EMBL" id="GAA2494362.1"/>
    </source>
</evidence>
<dbReference type="InterPro" id="IPR016181">
    <property type="entry name" value="Acyl_CoA_acyltransferase"/>
</dbReference>
<comment type="caution">
    <text evidence="2">The sequence shown here is derived from an EMBL/GenBank/DDBJ whole genome shotgun (WGS) entry which is preliminary data.</text>
</comment>
<dbReference type="InterPro" id="IPR000182">
    <property type="entry name" value="GNAT_dom"/>
</dbReference>
<evidence type="ECO:0000259" key="1">
    <source>
        <dbReference type="PROSITE" id="PS51186"/>
    </source>
</evidence>
<dbReference type="Gene3D" id="3.40.630.30">
    <property type="match status" value="1"/>
</dbReference>
<dbReference type="EMBL" id="BAAATA010000018">
    <property type="protein sequence ID" value="GAA2494362.1"/>
    <property type="molecule type" value="Genomic_DNA"/>
</dbReference>
<evidence type="ECO:0000313" key="3">
    <source>
        <dbReference type="Proteomes" id="UP001501358"/>
    </source>
</evidence>
<reference evidence="2 3" key="1">
    <citation type="journal article" date="2019" name="Int. J. Syst. Evol. Microbiol.">
        <title>The Global Catalogue of Microorganisms (GCM) 10K type strain sequencing project: providing services to taxonomists for standard genome sequencing and annotation.</title>
        <authorList>
            <consortium name="The Broad Institute Genomics Platform"/>
            <consortium name="The Broad Institute Genome Sequencing Center for Infectious Disease"/>
            <person name="Wu L."/>
            <person name="Ma J."/>
        </authorList>
    </citation>
    <scope>NUCLEOTIDE SEQUENCE [LARGE SCALE GENOMIC DNA]</scope>
    <source>
        <strain evidence="2 3">JCM 6307</strain>
    </source>
</reference>
<dbReference type="SUPFAM" id="SSF55729">
    <property type="entry name" value="Acyl-CoA N-acyltransferases (Nat)"/>
    <property type="match status" value="1"/>
</dbReference>
<dbReference type="CDD" id="cd04301">
    <property type="entry name" value="NAT_SF"/>
    <property type="match status" value="1"/>
</dbReference>
<dbReference type="Pfam" id="PF00583">
    <property type="entry name" value="Acetyltransf_1"/>
    <property type="match status" value="1"/>
</dbReference>